<dbReference type="Pfam" id="PF14824">
    <property type="entry name" value="Sirohm_synth_M"/>
    <property type="match status" value="1"/>
</dbReference>
<evidence type="ECO:0000256" key="2">
    <source>
        <dbReference type="ARBA" id="ARBA00012400"/>
    </source>
</evidence>
<accession>A0A523UR72</accession>
<evidence type="ECO:0000313" key="10">
    <source>
        <dbReference type="Proteomes" id="UP000320679"/>
    </source>
</evidence>
<evidence type="ECO:0000256" key="1">
    <source>
        <dbReference type="ARBA" id="ARBA00005010"/>
    </source>
</evidence>
<comment type="catalytic activity">
    <reaction evidence="6">
        <text>precorrin-2 + NAD(+) = sirohydrochlorin + NADH + 2 H(+)</text>
        <dbReference type="Rhea" id="RHEA:15613"/>
        <dbReference type="ChEBI" id="CHEBI:15378"/>
        <dbReference type="ChEBI" id="CHEBI:57540"/>
        <dbReference type="ChEBI" id="CHEBI:57945"/>
        <dbReference type="ChEBI" id="CHEBI:58351"/>
        <dbReference type="ChEBI" id="CHEBI:58827"/>
        <dbReference type="EC" id="1.3.1.76"/>
    </reaction>
</comment>
<evidence type="ECO:0000256" key="5">
    <source>
        <dbReference type="ARBA" id="ARBA00023244"/>
    </source>
</evidence>
<dbReference type="Pfam" id="PF10414">
    <property type="entry name" value="CysG_dimeriser"/>
    <property type="match status" value="1"/>
</dbReference>
<dbReference type="UniPathway" id="UPA00262">
    <property type="reaction ID" value="UER00222"/>
</dbReference>
<keyword evidence="4" id="KW-0520">NAD</keyword>
<protein>
    <recommendedName>
        <fullName evidence="2">precorrin-2 dehydrogenase</fullName>
        <ecNumber evidence="2">1.3.1.76</ecNumber>
    </recommendedName>
</protein>
<organism evidence="9 10">
    <name type="scientific">Aerophobetes bacterium</name>
    <dbReference type="NCBI Taxonomy" id="2030807"/>
    <lineage>
        <taxon>Bacteria</taxon>
        <taxon>Candidatus Aerophobota</taxon>
    </lineage>
</organism>
<evidence type="ECO:0000256" key="4">
    <source>
        <dbReference type="ARBA" id="ARBA00023027"/>
    </source>
</evidence>
<dbReference type="EMBL" id="SOJK01000196">
    <property type="protein sequence ID" value="TET44811.1"/>
    <property type="molecule type" value="Genomic_DNA"/>
</dbReference>
<reference evidence="9 10" key="1">
    <citation type="submission" date="2019-03" db="EMBL/GenBank/DDBJ databases">
        <title>Metabolic potential of uncultured bacteria and archaea associated with petroleum seepage in deep-sea sediments.</title>
        <authorList>
            <person name="Dong X."/>
            <person name="Hubert C."/>
        </authorList>
    </citation>
    <scope>NUCLEOTIDE SEQUENCE [LARGE SCALE GENOMIC DNA]</scope>
    <source>
        <strain evidence="9">E29_bin78</strain>
    </source>
</reference>
<dbReference type="InterPro" id="IPR019478">
    <property type="entry name" value="Sirohaem_synthase_dimer_dom"/>
</dbReference>
<dbReference type="AlphaFoldDB" id="A0A523UR72"/>
<sequence>MSGYYPVNLKIKNKKCVVVGGGKVAERKIKLLLEKGALVTVISPKITSLLEKLWRATKVNHLPVAYSPSSLKDAFLVIAASNDRTVNSRVAKDADQLGILVNVVDSPAESSFILPAILSRGDLTIAVSTAGRSPALARKIKEDLALMYSDEYGDLIEMLAQARKRIKRKYPDFQERKKIWKRIMEEI</sequence>
<dbReference type="SUPFAM" id="SSF75615">
    <property type="entry name" value="Siroheme synthase middle domains-like"/>
    <property type="match status" value="1"/>
</dbReference>
<dbReference type="InterPro" id="IPR036291">
    <property type="entry name" value="NAD(P)-bd_dom_sf"/>
</dbReference>
<dbReference type="NCBIfam" id="TIGR01470">
    <property type="entry name" value="cysG_Nterm"/>
    <property type="match status" value="1"/>
</dbReference>
<dbReference type="SUPFAM" id="SSF51735">
    <property type="entry name" value="NAD(P)-binding Rossmann-fold domains"/>
    <property type="match status" value="1"/>
</dbReference>
<dbReference type="EC" id="1.3.1.76" evidence="2"/>
<keyword evidence="5" id="KW-0627">Porphyrin biosynthesis</keyword>
<dbReference type="InterPro" id="IPR028281">
    <property type="entry name" value="Sirohaem_synthase_central"/>
</dbReference>
<name>A0A523UR72_UNCAE</name>
<comment type="pathway">
    <text evidence="1">Porphyrin-containing compound metabolism; siroheme biosynthesis; sirohydrochlorin from precorrin-2: step 1/1.</text>
</comment>
<comment type="caution">
    <text evidence="9">The sequence shown here is derived from an EMBL/GenBank/DDBJ whole genome shotgun (WGS) entry which is preliminary data.</text>
</comment>
<dbReference type="InterPro" id="IPR028161">
    <property type="entry name" value="Met8-like"/>
</dbReference>
<keyword evidence="3" id="KW-0560">Oxidoreductase</keyword>
<dbReference type="Pfam" id="PF13241">
    <property type="entry name" value="NAD_binding_7"/>
    <property type="match status" value="1"/>
</dbReference>
<feature type="domain" description="Sirohaem synthase dimerisation" evidence="7">
    <location>
        <begin position="152"/>
        <end position="184"/>
    </location>
</feature>
<evidence type="ECO:0000256" key="6">
    <source>
        <dbReference type="ARBA" id="ARBA00047561"/>
    </source>
</evidence>
<evidence type="ECO:0000259" key="8">
    <source>
        <dbReference type="Pfam" id="PF14824"/>
    </source>
</evidence>
<dbReference type="Gene3D" id="3.40.50.720">
    <property type="entry name" value="NAD(P)-binding Rossmann-like Domain"/>
    <property type="match status" value="1"/>
</dbReference>
<dbReference type="InterPro" id="IPR006367">
    <property type="entry name" value="Sirohaem_synthase_N"/>
</dbReference>
<feature type="domain" description="Siroheme synthase central" evidence="8">
    <location>
        <begin position="120"/>
        <end position="145"/>
    </location>
</feature>
<dbReference type="GO" id="GO:0004325">
    <property type="term" value="F:ferrochelatase activity"/>
    <property type="evidence" value="ECO:0007669"/>
    <property type="project" value="InterPro"/>
</dbReference>
<evidence type="ECO:0000313" key="9">
    <source>
        <dbReference type="EMBL" id="TET44811.1"/>
    </source>
</evidence>
<evidence type="ECO:0000259" key="7">
    <source>
        <dbReference type="Pfam" id="PF10414"/>
    </source>
</evidence>
<dbReference type="Gene3D" id="1.10.8.610">
    <property type="entry name" value="SirC, precorrin-2 dehydrogenase, C-terminal helical domain-like"/>
    <property type="match status" value="1"/>
</dbReference>
<dbReference type="InterPro" id="IPR042518">
    <property type="entry name" value="SirC_C"/>
</dbReference>
<proteinExistence type="predicted"/>
<dbReference type="Proteomes" id="UP000320679">
    <property type="component" value="Unassembled WGS sequence"/>
</dbReference>
<evidence type="ECO:0000256" key="3">
    <source>
        <dbReference type="ARBA" id="ARBA00023002"/>
    </source>
</evidence>
<dbReference type="GO" id="GO:0019354">
    <property type="term" value="P:siroheme biosynthetic process"/>
    <property type="evidence" value="ECO:0007669"/>
    <property type="project" value="UniProtKB-UniPathway"/>
</dbReference>
<dbReference type="PANTHER" id="PTHR35330">
    <property type="entry name" value="SIROHEME BIOSYNTHESIS PROTEIN MET8"/>
    <property type="match status" value="1"/>
</dbReference>
<dbReference type="PANTHER" id="PTHR35330:SF1">
    <property type="entry name" value="SIROHEME BIOSYNTHESIS PROTEIN MET8"/>
    <property type="match status" value="1"/>
</dbReference>
<dbReference type="GO" id="GO:0043115">
    <property type="term" value="F:precorrin-2 dehydrogenase activity"/>
    <property type="evidence" value="ECO:0007669"/>
    <property type="project" value="UniProtKB-EC"/>
</dbReference>
<gene>
    <name evidence="9" type="ORF">E3J59_04660</name>
</gene>